<reference evidence="1" key="1">
    <citation type="submission" date="2022-07" db="EMBL/GenBank/DDBJ databases">
        <title>Draft genome sequence of Zalerion maritima ATCC 34329, a (micro)plastics degrading marine fungus.</title>
        <authorList>
            <person name="Paco A."/>
            <person name="Goncalves M.F.M."/>
            <person name="Rocha-Santos T.A.P."/>
            <person name="Alves A."/>
        </authorList>
    </citation>
    <scope>NUCLEOTIDE SEQUENCE</scope>
    <source>
        <strain evidence="1">ATCC 34329</strain>
    </source>
</reference>
<protein>
    <submittedName>
        <fullName evidence="1">Protein kinase-like (PK-like)</fullName>
    </submittedName>
</protein>
<organism evidence="1 2">
    <name type="scientific">Zalerion maritima</name>
    <dbReference type="NCBI Taxonomy" id="339359"/>
    <lineage>
        <taxon>Eukaryota</taxon>
        <taxon>Fungi</taxon>
        <taxon>Dikarya</taxon>
        <taxon>Ascomycota</taxon>
        <taxon>Pezizomycotina</taxon>
        <taxon>Sordariomycetes</taxon>
        <taxon>Lulworthiomycetidae</taxon>
        <taxon>Lulworthiales</taxon>
        <taxon>Lulworthiaceae</taxon>
        <taxon>Zalerion</taxon>
    </lineage>
</organism>
<keyword evidence="1" id="KW-0808">Transferase</keyword>
<gene>
    <name evidence="1" type="ORF">MKZ38_004157</name>
</gene>
<evidence type="ECO:0000313" key="1">
    <source>
        <dbReference type="EMBL" id="KAJ2898157.1"/>
    </source>
</evidence>
<keyword evidence="2" id="KW-1185">Reference proteome</keyword>
<dbReference type="Proteomes" id="UP001201980">
    <property type="component" value="Unassembled WGS sequence"/>
</dbReference>
<comment type="caution">
    <text evidence="1">The sequence shown here is derived from an EMBL/GenBank/DDBJ whole genome shotgun (WGS) entry which is preliminary data.</text>
</comment>
<evidence type="ECO:0000313" key="2">
    <source>
        <dbReference type="Proteomes" id="UP001201980"/>
    </source>
</evidence>
<keyword evidence="1" id="KW-0418">Kinase</keyword>
<proteinExistence type="predicted"/>
<dbReference type="GO" id="GO:0016301">
    <property type="term" value="F:kinase activity"/>
    <property type="evidence" value="ECO:0007669"/>
    <property type="project" value="UniProtKB-KW"/>
</dbReference>
<dbReference type="AlphaFoldDB" id="A0AAD5RMI8"/>
<dbReference type="EMBL" id="JAKWBI020000242">
    <property type="protein sequence ID" value="KAJ2898157.1"/>
    <property type="molecule type" value="Genomic_DNA"/>
</dbReference>
<sequence length="164" mass="18244">MPGTQLDRVFDGFDEEHQLDILRKVVEIYKLIQSYTLPETVRGYGGLGFDESGIIVTGPTTTPCSGPSSQFEDKTGIEMDYETASQVRKTSHPPQSLVHGDLNMYNMLYNPKSHCITAILVLDFAAVAAAADEYFYSPVRLKNLTKVGFKSVCWRGSTMTMCLM</sequence>
<accession>A0AAD5RMI8</accession>
<name>A0AAD5RMI8_9PEZI</name>